<dbReference type="PANTHER" id="PTHR10272">
    <property type="entry name" value="PLATELET-ACTIVATING FACTOR ACETYLHYDROLASE"/>
    <property type="match status" value="1"/>
</dbReference>
<keyword evidence="3" id="KW-0443">Lipid metabolism</keyword>
<evidence type="ECO:0000256" key="1">
    <source>
        <dbReference type="ARBA" id="ARBA00022801"/>
    </source>
</evidence>
<sequence>MPTMKALGGRGMTRRGLVGAALAAGVGVPIGIAGVAGRSAAAPADSGPARLTLPAPTGPYRVGTVPLHLVDRSQPDPLAGPGRHRELMISVWYPARDVRRYPLAPWMTAASMRMLLDSAGFNPEAARAPLTAGHEGAPVLHPGRRLPVVVYSHGAGSHRSDTTIVVQELASHGYVVVTVDHTYDGFSEFPDGRVTVQEDNYDATPWTYSRDLRFVLDQIADLAAGRNPDVGHARLPAGLGSALDLNRIGMFGWSKGGTATALTMGTDRRVRAGLSLDGPMVSQPPPATDLYRPFMLMTAEYTRTTKPAVAEFFTHLRGWRLNIQAEEAIHSSYGDNQWLVPQLARIIGMSDEDLVDWIGTLDPTRAVRIGQAYPLAFFDLHLRQRGGHLLSGPSRTFPEVRFIP</sequence>
<keyword evidence="2" id="KW-0442">Lipid degradation</keyword>
<protein>
    <submittedName>
        <fullName evidence="4">Platelet-activating factor acetylhydrolase isoform II</fullName>
    </submittedName>
</protein>
<dbReference type="InterPro" id="IPR029058">
    <property type="entry name" value="AB_hydrolase_fold"/>
</dbReference>
<evidence type="ECO:0000256" key="3">
    <source>
        <dbReference type="ARBA" id="ARBA00023098"/>
    </source>
</evidence>
<dbReference type="EMBL" id="VIWZ01000001">
    <property type="protein sequence ID" value="TWG18355.1"/>
    <property type="molecule type" value="Genomic_DNA"/>
</dbReference>
<comment type="caution">
    <text evidence="4">The sequence shown here is derived from an EMBL/GenBank/DDBJ whole genome shotgun (WGS) entry which is preliminary data.</text>
</comment>
<keyword evidence="5" id="KW-1185">Reference proteome</keyword>
<dbReference type="PANTHER" id="PTHR10272:SF0">
    <property type="entry name" value="PLATELET-ACTIVATING FACTOR ACETYLHYDROLASE"/>
    <property type="match status" value="1"/>
</dbReference>
<proteinExistence type="predicted"/>
<dbReference type="Gene3D" id="3.40.50.1820">
    <property type="entry name" value="alpha/beta hydrolase"/>
    <property type="match status" value="1"/>
</dbReference>
<dbReference type="SUPFAM" id="SSF53474">
    <property type="entry name" value="alpha/beta-Hydrolases"/>
    <property type="match status" value="1"/>
</dbReference>
<dbReference type="Pfam" id="PF03403">
    <property type="entry name" value="PAF-AH_p_II"/>
    <property type="match status" value="1"/>
</dbReference>
<dbReference type="Proteomes" id="UP000317685">
    <property type="component" value="Unassembled WGS sequence"/>
</dbReference>
<dbReference type="PROSITE" id="PS51318">
    <property type="entry name" value="TAT"/>
    <property type="match status" value="1"/>
</dbReference>
<evidence type="ECO:0000313" key="4">
    <source>
        <dbReference type="EMBL" id="TWG18355.1"/>
    </source>
</evidence>
<dbReference type="AlphaFoldDB" id="A0A561W3C6"/>
<dbReference type="GeneID" id="300129235"/>
<evidence type="ECO:0000256" key="2">
    <source>
        <dbReference type="ARBA" id="ARBA00022963"/>
    </source>
</evidence>
<evidence type="ECO:0000313" key="5">
    <source>
        <dbReference type="Proteomes" id="UP000317685"/>
    </source>
</evidence>
<name>A0A561W3C6_9ACTN</name>
<organism evidence="4 5">
    <name type="scientific">Micromonospora taraxaci</name>
    <dbReference type="NCBI Taxonomy" id="1316803"/>
    <lineage>
        <taxon>Bacteria</taxon>
        <taxon>Bacillati</taxon>
        <taxon>Actinomycetota</taxon>
        <taxon>Actinomycetes</taxon>
        <taxon>Micromonosporales</taxon>
        <taxon>Micromonosporaceae</taxon>
        <taxon>Micromonospora</taxon>
    </lineage>
</organism>
<gene>
    <name evidence="4" type="ORF">FHU34_113701</name>
</gene>
<dbReference type="InterPro" id="IPR006311">
    <property type="entry name" value="TAT_signal"/>
</dbReference>
<accession>A0A561W3C6</accession>
<dbReference type="GO" id="GO:0003847">
    <property type="term" value="F:1-alkyl-2-acetylglycerophosphocholine esterase activity"/>
    <property type="evidence" value="ECO:0007669"/>
    <property type="project" value="TreeGrafter"/>
</dbReference>
<dbReference type="GO" id="GO:0016042">
    <property type="term" value="P:lipid catabolic process"/>
    <property type="evidence" value="ECO:0007669"/>
    <property type="project" value="UniProtKB-KW"/>
</dbReference>
<reference evidence="4 5" key="1">
    <citation type="submission" date="2019-06" db="EMBL/GenBank/DDBJ databases">
        <title>Sequencing the genomes of 1000 actinobacteria strains.</title>
        <authorList>
            <person name="Klenk H.-P."/>
        </authorList>
    </citation>
    <scope>NUCLEOTIDE SEQUENCE [LARGE SCALE GENOMIC DNA]</scope>
    <source>
        <strain evidence="4 5">DSM 45885</strain>
    </source>
</reference>
<dbReference type="RefSeq" id="WP_145782103.1">
    <property type="nucleotide sequence ID" value="NZ_VIWZ01000001.1"/>
</dbReference>
<keyword evidence="1 4" id="KW-0378">Hydrolase</keyword>
<dbReference type="OrthoDB" id="569821at2"/>